<accession>A0A1M5MHT6</accession>
<feature type="transmembrane region" description="Helical" evidence="1">
    <location>
        <begin position="12"/>
        <end position="32"/>
    </location>
</feature>
<name>A0A1M5MHT6_9FIRM</name>
<keyword evidence="1" id="KW-1133">Transmembrane helix</keyword>
<feature type="transmembrane region" description="Helical" evidence="1">
    <location>
        <begin position="122"/>
        <end position="139"/>
    </location>
</feature>
<gene>
    <name evidence="2" type="ORF">SAMN04488530_10722</name>
</gene>
<keyword evidence="1" id="KW-0472">Membrane</keyword>
<dbReference type="AlphaFoldDB" id="A0A1M5MHT6"/>
<evidence type="ECO:0000313" key="3">
    <source>
        <dbReference type="Proteomes" id="UP000243255"/>
    </source>
</evidence>
<keyword evidence="3" id="KW-1185">Reference proteome</keyword>
<dbReference type="OrthoDB" id="1846546at2"/>
<feature type="transmembrane region" description="Helical" evidence="1">
    <location>
        <begin position="44"/>
        <end position="66"/>
    </location>
</feature>
<evidence type="ECO:0000313" key="2">
    <source>
        <dbReference type="EMBL" id="SHG76682.1"/>
    </source>
</evidence>
<dbReference type="RefSeq" id="WP_073124763.1">
    <property type="nucleotide sequence ID" value="NZ_BAABCH010000024.1"/>
</dbReference>
<feature type="transmembrane region" description="Helical" evidence="1">
    <location>
        <begin position="145"/>
        <end position="164"/>
    </location>
</feature>
<dbReference type="EMBL" id="FQWX01000007">
    <property type="protein sequence ID" value="SHG76682.1"/>
    <property type="molecule type" value="Genomic_DNA"/>
</dbReference>
<proteinExistence type="predicted"/>
<dbReference type="InterPro" id="IPR025918">
    <property type="entry name" value="YIEGIA"/>
</dbReference>
<reference evidence="3" key="1">
    <citation type="submission" date="2016-11" db="EMBL/GenBank/DDBJ databases">
        <authorList>
            <person name="Varghese N."/>
            <person name="Submissions S."/>
        </authorList>
    </citation>
    <scope>NUCLEOTIDE SEQUENCE [LARGE SCALE GENOMIC DNA]</scope>
    <source>
        <strain evidence="3">DSM 2635</strain>
    </source>
</reference>
<dbReference type="Proteomes" id="UP000243255">
    <property type="component" value="Unassembled WGS sequence"/>
</dbReference>
<organism evidence="2 3">
    <name type="scientific">Asaccharospora irregularis DSM 2635</name>
    <dbReference type="NCBI Taxonomy" id="1121321"/>
    <lineage>
        <taxon>Bacteria</taxon>
        <taxon>Bacillati</taxon>
        <taxon>Bacillota</taxon>
        <taxon>Clostridia</taxon>
        <taxon>Peptostreptococcales</taxon>
        <taxon>Peptostreptococcaceae</taxon>
        <taxon>Asaccharospora</taxon>
    </lineage>
</organism>
<keyword evidence="1" id="KW-0812">Transmembrane</keyword>
<protein>
    <recommendedName>
        <fullName evidence="4">YIEGIA protein</fullName>
    </recommendedName>
</protein>
<dbReference type="Pfam" id="PF14045">
    <property type="entry name" value="YIEGIA"/>
    <property type="match status" value="1"/>
</dbReference>
<evidence type="ECO:0000256" key="1">
    <source>
        <dbReference type="SAM" id="Phobius"/>
    </source>
</evidence>
<dbReference type="STRING" id="1121321.SAMN04488530_10722"/>
<sequence length="311" mass="34685">MKESLLDDSLFRQAFVVAMFVGIICRGFVLRITDRQYPTRPQDYLEQIIISGLSASLGAVALPALIDKEFAALTFFAVAIQQFQGVSEQERTTIENIDNEEVVKKGTAYLEEIASTYESRSYISLFSSLVASIAFIFSVKRFDFTFFSATLCSIVAGAIVGVIFRRLLRRDSIGDIADVVPAKINFEGSILKVNNTVITDIGLQDSRNRYLQKGLAIEIIPKTLGAFGVVNDIGQRQAIIHNIFIHMGIDKDVDEKDILAISRTNLEKNTIVIPYIPILKDIETMIEVCKSTPIIETAKGYQSAYKKKYSQ</sequence>
<evidence type="ECO:0008006" key="4">
    <source>
        <dbReference type="Google" id="ProtNLM"/>
    </source>
</evidence>